<dbReference type="EMBL" id="CALSDN010000002">
    <property type="protein sequence ID" value="CAH6719224.1"/>
    <property type="molecule type" value="Genomic_DNA"/>
</dbReference>
<accession>A0ACA9Y2P6</accession>
<protein>
    <submittedName>
        <fullName evidence="1">Autophagy-related protein 9</fullName>
    </submittedName>
</protein>
<gene>
    <name evidence="1" type="ORF">CLIB1444_02S03686</name>
</gene>
<proteinExistence type="predicted"/>
<comment type="caution">
    <text evidence="1">The sequence shown here is derived from an EMBL/GenBank/DDBJ whole genome shotgun (WGS) entry which is preliminary data.</text>
</comment>
<reference evidence="1" key="1">
    <citation type="submission" date="2022-06" db="EMBL/GenBank/DDBJ databases">
        <authorList>
            <person name="Legras J.-L."/>
            <person name="Devillers H."/>
            <person name="Grondin C."/>
        </authorList>
    </citation>
    <scope>NUCLEOTIDE SEQUENCE</scope>
    <source>
        <strain evidence="1">CLIB 1444</strain>
    </source>
</reference>
<organism evidence="1 2">
    <name type="scientific">[Candida] jaroonii</name>
    <dbReference type="NCBI Taxonomy" id="467808"/>
    <lineage>
        <taxon>Eukaryota</taxon>
        <taxon>Fungi</taxon>
        <taxon>Dikarya</taxon>
        <taxon>Ascomycota</taxon>
        <taxon>Saccharomycotina</taxon>
        <taxon>Pichiomycetes</taxon>
        <taxon>Debaryomycetaceae</taxon>
        <taxon>Yamadazyma</taxon>
    </lineage>
</organism>
<keyword evidence="2" id="KW-1185">Reference proteome</keyword>
<name>A0ACA9Y2P6_9ASCO</name>
<sequence length="769" mass="90802">MNQSNDDTFLSRVFGLHSVYNQLNDNYQYYDDTNDLENNFNSVEPINLSNLKRRDRDILNSDSDSDSDESVQQSNINWNIPKHDIDNKGKSIKFNIPQEGNSNQDSRNNESRNQDRNINKGQSSILGNRTKKPTVEHNKKFRSRFQIPPKERALYLWANIVNMDEFLNDMYYYYRNRGVNNIVLSKVIDLFIIAFILWFSVFLKWGVNYEAFQNWDINYDEKITLNDLVRPHYIWNLPIFIKFLLLGFVSYIILRSVQLYFDYKYKLKEIQNFYHQLIDIRNDDELMTISWIKVVEKILQLKSFNSLTSDDNDKILNDLSSKIRLNPQDIANRIMRKENYFIALINKDIIDLSVNFGPIKLTNSNVLTKTLEWNLKLCIFNFIFNTNGQINNNILKDFNRNQLSADLNKRFKMAAIINLILSPFLVIYFILLYFFSNFNDYRLNPSYLINLRQFTPFAEWKLREFNELPHFFNKRIKLSIGPSNNYINQFPSSFLVINFTYLVNFISGSILTILVIFGLLLEDEDHSFWSFELTENRSTLFYISIFGTIFAITSNGSPSSSTGASDNDNKNYYYDPEASIKYVSQFTHYLPSHWQGKLHTQQVKNEYCQLFNLKILIIFNEILSIILTPFLLWFKMSNLSSSIIDFFRDYSIHIDGLGYICYFSMFNFEQKDKNMMANNKHKRKKSNDSDLYQDDKMIKSYMYFLESYQPDNVTTTATKPVTKKDSPDNSNFINSYEFNASDDEEEIKLGKSGVLGMLNQFYKQDLNKN</sequence>
<dbReference type="Proteomes" id="UP001152531">
    <property type="component" value="Unassembled WGS sequence"/>
</dbReference>
<evidence type="ECO:0000313" key="1">
    <source>
        <dbReference type="EMBL" id="CAH6719224.1"/>
    </source>
</evidence>
<evidence type="ECO:0000313" key="2">
    <source>
        <dbReference type="Proteomes" id="UP001152531"/>
    </source>
</evidence>